<comment type="caution">
    <text evidence="1">The sequence shown here is derived from an EMBL/GenBank/DDBJ whole genome shotgun (WGS) entry which is preliminary data.</text>
</comment>
<name>A0AAV4R5I6_CAEEX</name>
<reference evidence="1 2" key="1">
    <citation type="submission" date="2021-06" db="EMBL/GenBank/DDBJ databases">
        <title>Caerostris extrusa draft genome.</title>
        <authorList>
            <person name="Kono N."/>
            <person name="Arakawa K."/>
        </authorList>
    </citation>
    <scope>NUCLEOTIDE SEQUENCE [LARGE SCALE GENOMIC DNA]</scope>
</reference>
<evidence type="ECO:0000313" key="1">
    <source>
        <dbReference type="EMBL" id="GIY15891.1"/>
    </source>
</evidence>
<sequence length="97" mass="10802">MCISPLMVIEMSINDLCLKWSIGIIIFLSTGDKKGLGRGWLYLPFAVSSSSLGCVHSTGWFMLQRSSRLHIKVEGRGHSRPHHHTTGPCLIPIVCFH</sequence>
<evidence type="ECO:0000313" key="2">
    <source>
        <dbReference type="Proteomes" id="UP001054945"/>
    </source>
</evidence>
<gene>
    <name evidence="1" type="ORF">CEXT_581931</name>
</gene>
<dbReference type="AlphaFoldDB" id="A0AAV4R5I6"/>
<keyword evidence="2" id="KW-1185">Reference proteome</keyword>
<dbReference type="Proteomes" id="UP001054945">
    <property type="component" value="Unassembled WGS sequence"/>
</dbReference>
<protein>
    <submittedName>
        <fullName evidence="1">Uncharacterized protein</fullName>
    </submittedName>
</protein>
<proteinExistence type="predicted"/>
<accession>A0AAV4R5I6</accession>
<dbReference type="EMBL" id="BPLR01007294">
    <property type="protein sequence ID" value="GIY15891.1"/>
    <property type="molecule type" value="Genomic_DNA"/>
</dbReference>
<organism evidence="1 2">
    <name type="scientific">Caerostris extrusa</name>
    <name type="common">Bark spider</name>
    <name type="synonym">Caerostris bankana</name>
    <dbReference type="NCBI Taxonomy" id="172846"/>
    <lineage>
        <taxon>Eukaryota</taxon>
        <taxon>Metazoa</taxon>
        <taxon>Ecdysozoa</taxon>
        <taxon>Arthropoda</taxon>
        <taxon>Chelicerata</taxon>
        <taxon>Arachnida</taxon>
        <taxon>Araneae</taxon>
        <taxon>Araneomorphae</taxon>
        <taxon>Entelegynae</taxon>
        <taxon>Araneoidea</taxon>
        <taxon>Araneidae</taxon>
        <taxon>Caerostris</taxon>
    </lineage>
</organism>